<comment type="similarity">
    <text evidence="1">Belongs to the ABC transporter superfamily.</text>
</comment>
<dbReference type="InterPro" id="IPR013563">
    <property type="entry name" value="Oligopep_ABC_C"/>
</dbReference>
<dbReference type="STRING" id="1891671.SAMN06295885_0981"/>
<dbReference type="EMBL" id="FXBM01000001">
    <property type="protein sequence ID" value="SMH34362.1"/>
    <property type="molecule type" value="Genomic_DNA"/>
</dbReference>
<dbReference type="SUPFAM" id="SSF52540">
    <property type="entry name" value="P-loop containing nucleoside triphosphate hydrolases"/>
    <property type="match status" value="2"/>
</dbReference>
<evidence type="ECO:0000256" key="3">
    <source>
        <dbReference type="ARBA" id="ARBA00022741"/>
    </source>
</evidence>
<dbReference type="CDD" id="cd03257">
    <property type="entry name" value="ABC_NikE_OppD_transporters"/>
    <property type="match status" value="2"/>
</dbReference>
<keyword evidence="3" id="KW-0547">Nucleotide-binding</keyword>
<dbReference type="InterPro" id="IPR003439">
    <property type="entry name" value="ABC_transporter-like_ATP-bd"/>
</dbReference>
<dbReference type="InterPro" id="IPR027417">
    <property type="entry name" value="P-loop_NTPase"/>
</dbReference>
<organism evidence="6 7">
    <name type="scientific">Rathayibacter oskolensis</name>
    <dbReference type="NCBI Taxonomy" id="1891671"/>
    <lineage>
        <taxon>Bacteria</taxon>
        <taxon>Bacillati</taxon>
        <taxon>Actinomycetota</taxon>
        <taxon>Actinomycetes</taxon>
        <taxon>Micrococcales</taxon>
        <taxon>Microbacteriaceae</taxon>
        <taxon>Rathayibacter</taxon>
    </lineage>
</organism>
<dbReference type="NCBIfam" id="NF008453">
    <property type="entry name" value="PRK11308.1"/>
    <property type="match status" value="2"/>
</dbReference>
<proteinExistence type="inferred from homology"/>
<dbReference type="GO" id="GO:0005524">
    <property type="term" value="F:ATP binding"/>
    <property type="evidence" value="ECO:0007669"/>
    <property type="project" value="UniProtKB-KW"/>
</dbReference>
<evidence type="ECO:0000313" key="7">
    <source>
        <dbReference type="Proteomes" id="UP000193711"/>
    </source>
</evidence>
<dbReference type="Pfam" id="PF08352">
    <property type="entry name" value="oligo_HPY"/>
    <property type="match status" value="1"/>
</dbReference>
<dbReference type="GO" id="GO:0055085">
    <property type="term" value="P:transmembrane transport"/>
    <property type="evidence" value="ECO:0007669"/>
    <property type="project" value="UniProtKB-ARBA"/>
</dbReference>
<dbReference type="PROSITE" id="PS50893">
    <property type="entry name" value="ABC_TRANSPORTER_2"/>
    <property type="match status" value="2"/>
</dbReference>
<dbReference type="InterPro" id="IPR017871">
    <property type="entry name" value="ABC_transporter-like_CS"/>
</dbReference>
<sequence>MTTTTPNNPSGPLLQVTDLEVGFQTGSGLVPALRGVSLTIEHGQTVAIVGESGSGKSTTAAAIIGLLPGSGKVTGGSVLFDGKDLAKATRTELEDIRGRRIGYVPQDPMSNLNPVWSIGFQVEETIKANGLATGRKEVRAKAIEVLQNAGLADAEKRLKQFPHQFSGGMRQRVLIGIGLAASPQLLIADEPTSALDVTVQRRILDHLETLTKTDGTALLFITHDLGLAAERAEKLIVMYKGRIVESGASVEVLKNPQHPYTQRLIAAAPSLASRRIQSTAGAATESLPGESADVREVDLVGAAGAHVHAAPVIAKPMIEVEGLTKVFKIRRGGLRAEDFTAVDDVSFSIPKGTTTALVGESGSGKSTIARLVLGLETATSGAISIDGRRTEKLRGKEMLALRRSMQPVFQDPYGSLDPLHNIGNTISEPLRVHKVGDRASQRERVLELLDQVSLPRVIAGRYPNELSGGQRQRVAIARALALKPEIVVLDEAVSALDVLVQAQILRLLADLQAELGLTYLFITHDLAVVRVIADDVCVMQKGRIVEHASTDAVFEAPQQEYTRELLAAIPGAGIEFAV</sequence>
<keyword evidence="7" id="KW-1185">Reference proteome</keyword>
<gene>
    <name evidence="6" type="ORF">SAMN06295885_0981</name>
</gene>
<dbReference type="Proteomes" id="UP000193711">
    <property type="component" value="Unassembled WGS sequence"/>
</dbReference>
<dbReference type="InterPro" id="IPR003593">
    <property type="entry name" value="AAA+_ATPase"/>
</dbReference>
<evidence type="ECO:0000313" key="6">
    <source>
        <dbReference type="EMBL" id="SMH34362.1"/>
    </source>
</evidence>
<dbReference type="FunFam" id="3.40.50.300:FF:000016">
    <property type="entry name" value="Oligopeptide ABC transporter ATP-binding component"/>
    <property type="match status" value="1"/>
</dbReference>
<evidence type="ECO:0000259" key="5">
    <source>
        <dbReference type="PROSITE" id="PS50893"/>
    </source>
</evidence>
<dbReference type="OrthoDB" id="4008250at2"/>
<keyword evidence="2" id="KW-0813">Transport</keyword>
<dbReference type="PANTHER" id="PTHR43776:SF7">
    <property type="entry name" value="D,D-DIPEPTIDE TRANSPORT ATP-BINDING PROTEIN DDPF-RELATED"/>
    <property type="match status" value="1"/>
</dbReference>
<accession>A0A1X7N9V9</accession>
<dbReference type="RefSeq" id="WP_085475424.1">
    <property type="nucleotide sequence ID" value="NZ_FXBM01000001.1"/>
</dbReference>
<name>A0A1X7N9V9_9MICO</name>
<feature type="domain" description="ABC transporter" evidence="5">
    <location>
        <begin position="318"/>
        <end position="566"/>
    </location>
</feature>
<dbReference type="PANTHER" id="PTHR43776">
    <property type="entry name" value="TRANSPORT ATP-BINDING PROTEIN"/>
    <property type="match status" value="1"/>
</dbReference>
<evidence type="ECO:0000256" key="1">
    <source>
        <dbReference type="ARBA" id="ARBA00005417"/>
    </source>
</evidence>
<dbReference type="GO" id="GO:0016887">
    <property type="term" value="F:ATP hydrolysis activity"/>
    <property type="evidence" value="ECO:0007669"/>
    <property type="project" value="InterPro"/>
</dbReference>
<dbReference type="PROSITE" id="PS00211">
    <property type="entry name" value="ABC_TRANSPORTER_1"/>
    <property type="match status" value="2"/>
</dbReference>
<feature type="domain" description="ABC transporter" evidence="5">
    <location>
        <begin position="14"/>
        <end position="265"/>
    </location>
</feature>
<evidence type="ECO:0000256" key="4">
    <source>
        <dbReference type="ARBA" id="ARBA00022840"/>
    </source>
</evidence>
<dbReference type="SMART" id="SM00382">
    <property type="entry name" value="AAA"/>
    <property type="match status" value="2"/>
</dbReference>
<dbReference type="NCBIfam" id="NF007739">
    <property type="entry name" value="PRK10419.1"/>
    <property type="match status" value="2"/>
</dbReference>
<dbReference type="AlphaFoldDB" id="A0A1X7N9V9"/>
<evidence type="ECO:0000256" key="2">
    <source>
        <dbReference type="ARBA" id="ARBA00022448"/>
    </source>
</evidence>
<keyword evidence="4 6" id="KW-0067">ATP-binding</keyword>
<dbReference type="Gene3D" id="3.40.50.300">
    <property type="entry name" value="P-loop containing nucleotide triphosphate hydrolases"/>
    <property type="match status" value="2"/>
</dbReference>
<dbReference type="GO" id="GO:0015833">
    <property type="term" value="P:peptide transport"/>
    <property type="evidence" value="ECO:0007669"/>
    <property type="project" value="InterPro"/>
</dbReference>
<dbReference type="Pfam" id="PF00005">
    <property type="entry name" value="ABC_tran"/>
    <property type="match status" value="2"/>
</dbReference>
<dbReference type="InterPro" id="IPR050319">
    <property type="entry name" value="ABC_transp_ATP-bind"/>
</dbReference>
<reference evidence="7" key="1">
    <citation type="submission" date="2017-04" db="EMBL/GenBank/DDBJ databases">
        <authorList>
            <person name="Varghese N."/>
            <person name="Submissions S."/>
        </authorList>
    </citation>
    <scope>NUCLEOTIDE SEQUENCE [LARGE SCALE GENOMIC DNA]</scope>
    <source>
        <strain evidence="7">VKM Ac-2121</strain>
    </source>
</reference>
<protein>
    <submittedName>
        <fullName evidence="6">Peptide/nickel transport system ATP-binding protein</fullName>
    </submittedName>
</protein>